<dbReference type="Proteomes" id="UP000828941">
    <property type="component" value="Chromosome 14"/>
</dbReference>
<reference evidence="1 2" key="1">
    <citation type="journal article" date="2022" name="DNA Res.">
        <title>Chromosomal-level genome assembly of the orchid tree Bauhinia variegata (Leguminosae; Cercidoideae) supports the allotetraploid origin hypothesis of Bauhinia.</title>
        <authorList>
            <person name="Zhong Y."/>
            <person name="Chen Y."/>
            <person name="Zheng D."/>
            <person name="Pang J."/>
            <person name="Liu Y."/>
            <person name="Luo S."/>
            <person name="Meng S."/>
            <person name="Qian L."/>
            <person name="Wei D."/>
            <person name="Dai S."/>
            <person name="Zhou R."/>
        </authorList>
    </citation>
    <scope>NUCLEOTIDE SEQUENCE [LARGE SCALE GENOMIC DNA]</scope>
    <source>
        <strain evidence="1">BV-YZ2020</strain>
    </source>
</reference>
<accession>A0ACB9KDS3</accession>
<dbReference type="EMBL" id="CM039439">
    <property type="protein sequence ID" value="KAI4295309.1"/>
    <property type="molecule type" value="Genomic_DNA"/>
</dbReference>
<evidence type="ECO:0000313" key="2">
    <source>
        <dbReference type="Proteomes" id="UP000828941"/>
    </source>
</evidence>
<sequence length="1108" mass="123793">MLAHKSSPFLHKFQPFQPHRLRYRSRFCCLLDQIAPKFAVSSSLTSVLTSENVIAAAAKAATSSGSLHGAVSSAITQVAVTAVAIASGACLSTKVDFLWPKLEEQPGSVILDGVDVTGYPIFNDVKVQKAIAFARKAHHGQMRKTGDPYLTHCIHTGRILAMLVPSTGKQAVNTVVAGVLHDVIDDTCQGLQDIEEEFGDDVAKLVAGVSRLSYINQLLRRHRRVNVNQGALGQEEANNLRVMLLGMVDDPRVVLIKLADRLHNMRTIYALPLQKAQAVAEETLIIWCSLASRLGLWALKAELEDLCFAVLQPQIFQKMRADLASMWSPRSRTGNMRRLSMKSSLLPLEKNCSTSSSVESLAFDEDVSSMKDLLEAVVPFDVLLDRRKRPNFLSSIGNNLETSMKPKVVQDAGLALASLVLCEEALERELIISASYVPGMEVTLSSRLKSLYSIYSKMKRKDISIDKVYDARALRVVVGDKNGTLHGPAVNCCYSLLDIVHRLWTPTDGEFDDYIINPKPSGYQSLHTAVQGPDNSPLEVQIRTQRMHEYAEHGLAAHWLYKETGNPFSSINSIDEPEIEASTYFSKDMEEKNSSDLSFFGKYKAVKVGHPVLRVEGSHLLAAVIISVEKDGREFLVAVNFGLPASEAVADRRSSFQIKRWEAYAQLYKKVSDEWWFEPGHGNWCTCLERYTLCRDGMYHKQDQFGRLLPTFIQVFNFTEQEESEYWDIVSAVFEGRQVDCITSQSNFESVASTSAEASINNKVNLLRTMLCWEEQLRSEVSLMQPKQDWSDDFPGSLNFREVVIICWPHGEIMRLRAGSTAADAAHRDGLEGKLVLVNGQLVLPSTQLKDGDVVEVRISQLFFCDRWRAIMVMPPNENLENSPLSSKDIEVHQNDTVVVSNHRDSDARQDISSEEVRHVLEVIASTGRFWHDWDKLKSMLLLQLKQVMSSYPEATMTSEQQHASLGEPYSEVVKRLNEELLCFVEGPPFTLQRLCEILLDAQRIYPKLSKLALAIEKNLLVTSTLTCCTDPYPQTVEQQPDDQDKASDEQKQNSSGAPNGIEPLVADKDDEVMTEADTSDDMTIDMEAFEDIVKSSEANSAEPRSNA</sequence>
<organism evidence="1 2">
    <name type="scientific">Bauhinia variegata</name>
    <name type="common">Purple orchid tree</name>
    <name type="synonym">Phanera variegata</name>
    <dbReference type="NCBI Taxonomy" id="167791"/>
    <lineage>
        <taxon>Eukaryota</taxon>
        <taxon>Viridiplantae</taxon>
        <taxon>Streptophyta</taxon>
        <taxon>Embryophyta</taxon>
        <taxon>Tracheophyta</taxon>
        <taxon>Spermatophyta</taxon>
        <taxon>Magnoliopsida</taxon>
        <taxon>eudicotyledons</taxon>
        <taxon>Gunneridae</taxon>
        <taxon>Pentapetalae</taxon>
        <taxon>rosids</taxon>
        <taxon>fabids</taxon>
        <taxon>Fabales</taxon>
        <taxon>Fabaceae</taxon>
        <taxon>Cercidoideae</taxon>
        <taxon>Cercideae</taxon>
        <taxon>Bauhiniinae</taxon>
        <taxon>Bauhinia</taxon>
    </lineage>
</organism>
<evidence type="ECO:0000313" key="1">
    <source>
        <dbReference type="EMBL" id="KAI4295309.1"/>
    </source>
</evidence>
<name>A0ACB9KDS3_BAUVA</name>
<proteinExistence type="predicted"/>
<comment type="caution">
    <text evidence="1">The sequence shown here is derived from an EMBL/GenBank/DDBJ whole genome shotgun (WGS) entry which is preliminary data.</text>
</comment>
<protein>
    <submittedName>
        <fullName evidence="1">Uncharacterized protein</fullName>
    </submittedName>
</protein>
<gene>
    <name evidence="1" type="ORF">L6164_035369</name>
</gene>
<keyword evidence="2" id="KW-1185">Reference proteome</keyword>